<dbReference type="GO" id="GO:0008422">
    <property type="term" value="F:beta-glucosidase activity"/>
    <property type="evidence" value="ECO:0007669"/>
    <property type="project" value="TreeGrafter"/>
</dbReference>
<dbReference type="PANTHER" id="PTHR10353:SF36">
    <property type="entry name" value="LP05116P"/>
    <property type="match status" value="1"/>
</dbReference>
<proteinExistence type="inferred from homology"/>
<evidence type="ECO:0000256" key="5">
    <source>
        <dbReference type="SAM" id="MobiDB-lite"/>
    </source>
</evidence>
<dbReference type="PANTHER" id="PTHR10353">
    <property type="entry name" value="GLYCOSYL HYDROLASE"/>
    <property type="match status" value="1"/>
</dbReference>
<protein>
    <submittedName>
        <fullName evidence="6">Family 1 glycosylhydrolase</fullName>
    </submittedName>
</protein>
<dbReference type="GO" id="GO:0005829">
    <property type="term" value="C:cytosol"/>
    <property type="evidence" value="ECO:0007669"/>
    <property type="project" value="TreeGrafter"/>
</dbReference>
<keyword evidence="3" id="KW-0326">Glycosidase</keyword>
<dbReference type="RefSeq" id="WP_031126684.1">
    <property type="nucleotide sequence ID" value="NZ_CP109320.1"/>
</dbReference>
<dbReference type="Pfam" id="PF00232">
    <property type="entry name" value="Glyco_hydro_1"/>
    <property type="match status" value="2"/>
</dbReference>
<organism evidence="6 7">
    <name type="scientific">Streptomyces microflavus</name>
    <name type="common">Streptomyces lipmanii</name>
    <dbReference type="NCBI Taxonomy" id="1919"/>
    <lineage>
        <taxon>Bacteria</taxon>
        <taxon>Bacillati</taxon>
        <taxon>Actinomycetota</taxon>
        <taxon>Actinomycetes</taxon>
        <taxon>Kitasatosporales</taxon>
        <taxon>Streptomycetaceae</taxon>
        <taxon>Streptomyces</taxon>
    </lineage>
</organism>
<dbReference type="PRINTS" id="PR00131">
    <property type="entry name" value="GLHYDRLASE1"/>
</dbReference>
<evidence type="ECO:0000256" key="4">
    <source>
        <dbReference type="RuleBase" id="RU003690"/>
    </source>
</evidence>
<dbReference type="Proteomes" id="UP000471648">
    <property type="component" value="Unassembled WGS sequence"/>
</dbReference>
<dbReference type="SUPFAM" id="SSF51445">
    <property type="entry name" value="(Trans)glycosidases"/>
    <property type="match status" value="1"/>
</dbReference>
<evidence type="ECO:0000256" key="3">
    <source>
        <dbReference type="ARBA" id="ARBA00023295"/>
    </source>
</evidence>
<gene>
    <name evidence="6" type="ORF">G3I39_10745</name>
</gene>
<dbReference type="EMBL" id="JAAGME010000426">
    <property type="protein sequence ID" value="NEB67525.1"/>
    <property type="molecule type" value="Genomic_DNA"/>
</dbReference>
<dbReference type="AlphaFoldDB" id="A0A6N9V772"/>
<reference evidence="6 7" key="1">
    <citation type="submission" date="2020-01" db="EMBL/GenBank/DDBJ databases">
        <title>Insect and environment-associated Actinomycetes.</title>
        <authorList>
            <person name="Currrie C."/>
            <person name="Chevrette M."/>
            <person name="Carlson C."/>
            <person name="Stubbendieck R."/>
            <person name="Wendt-Pienkowski E."/>
        </authorList>
    </citation>
    <scope>NUCLEOTIDE SEQUENCE [LARGE SCALE GENOMIC DNA]</scope>
    <source>
        <strain evidence="6 7">SID14438</strain>
    </source>
</reference>
<comment type="similarity">
    <text evidence="1 4">Belongs to the glycosyl hydrolase 1 family.</text>
</comment>
<evidence type="ECO:0000313" key="6">
    <source>
        <dbReference type="EMBL" id="NEB67525.1"/>
    </source>
</evidence>
<name>A0A6N9V772_STRMI</name>
<feature type="compositionally biased region" description="Low complexity" evidence="5">
    <location>
        <begin position="427"/>
        <end position="436"/>
    </location>
</feature>
<accession>A0A6N9V772</accession>
<dbReference type="GO" id="GO:0016052">
    <property type="term" value="P:carbohydrate catabolic process"/>
    <property type="evidence" value="ECO:0007669"/>
    <property type="project" value="TreeGrafter"/>
</dbReference>
<evidence type="ECO:0000256" key="2">
    <source>
        <dbReference type="ARBA" id="ARBA00022801"/>
    </source>
</evidence>
<keyword evidence="2 6" id="KW-0378">Hydrolase</keyword>
<comment type="caution">
    <text evidence="6">The sequence shown here is derived from an EMBL/GenBank/DDBJ whole genome shotgun (WGS) entry which is preliminary data.</text>
</comment>
<dbReference type="Gene3D" id="3.20.20.80">
    <property type="entry name" value="Glycosidases"/>
    <property type="match status" value="1"/>
</dbReference>
<dbReference type="InterPro" id="IPR001360">
    <property type="entry name" value="Glyco_hydro_1"/>
</dbReference>
<sequence length="436" mass="46981">MALPNTPGPALPEGFLMGASTAAHQVEGNNVSSDWWAVENRPGTFVAERSGDAVDSFHRWPEDMDLLSGLGFNAYRFSIEWARIEPERGHISRAAIAHYRAMVQGALERGLTPVVTLHHFTSPHWFSALGGWSAPESTGLFAAYTEVATEILAAGVRHVATINEPNMVALMHTIVRRMGLGQGGAPAPEATERSGAAAFDPATVDPDAEVTQALIRAHRAARGVLKAADPGLQVGWTVANQVYQAEPGAAEVAAAYAWPREDVFLHASREDDWVGVQAYTRHWIGPDGPLPVEPGVETTLTGWEFYPEALGEAIRHTAEVVGPHVPVLVTENGIATDDDERRVTYTTRALTGVAEALRDGIDVRGYLHWTALDNYEWGSYRPTFGLIAVDRETFARTPKPSAHWLGALARAGRLPHPEPEPGPEPAAVPAGGRHAG</sequence>
<dbReference type="InterPro" id="IPR017853">
    <property type="entry name" value="GH"/>
</dbReference>
<evidence type="ECO:0000313" key="7">
    <source>
        <dbReference type="Proteomes" id="UP000471648"/>
    </source>
</evidence>
<feature type="region of interest" description="Disordered" evidence="5">
    <location>
        <begin position="412"/>
        <end position="436"/>
    </location>
</feature>
<evidence type="ECO:0000256" key="1">
    <source>
        <dbReference type="ARBA" id="ARBA00010838"/>
    </source>
</evidence>